<organism evidence="3 4">
    <name type="scientific">Cellulomonas avistercoris</name>
    <dbReference type="NCBI Taxonomy" id="2762242"/>
    <lineage>
        <taxon>Bacteria</taxon>
        <taxon>Bacillati</taxon>
        <taxon>Actinomycetota</taxon>
        <taxon>Actinomycetes</taxon>
        <taxon>Micrococcales</taxon>
        <taxon>Cellulomonadaceae</taxon>
        <taxon>Cellulomonas</taxon>
    </lineage>
</organism>
<reference evidence="3 4" key="1">
    <citation type="submission" date="2020-08" db="EMBL/GenBank/DDBJ databases">
        <title>A Genomic Blueprint of the Chicken Gut Microbiome.</title>
        <authorList>
            <person name="Gilroy R."/>
            <person name="Ravi A."/>
            <person name="Getino M."/>
            <person name="Pursley I."/>
            <person name="Horton D.L."/>
            <person name="Alikhan N.-F."/>
            <person name="Baker D."/>
            <person name="Gharbi K."/>
            <person name="Hall N."/>
            <person name="Watson M."/>
            <person name="Adriaenssens E.M."/>
            <person name="Foster-Nyarko E."/>
            <person name="Jarju S."/>
            <person name="Secka A."/>
            <person name="Antonio M."/>
            <person name="Oren A."/>
            <person name="Chaudhuri R."/>
            <person name="La Ragione R.M."/>
            <person name="Hildebrand F."/>
            <person name="Pallen M.J."/>
        </authorList>
    </citation>
    <scope>NUCLEOTIDE SEQUENCE [LARGE SCALE GENOMIC DNA]</scope>
    <source>
        <strain evidence="3 4">Sa3CUA2</strain>
    </source>
</reference>
<keyword evidence="2" id="KW-0472">Membrane</keyword>
<dbReference type="EMBL" id="JACSQV010000001">
    <property type="protein sequence ID" value="MBD7916714.1"/>
    <property type="molecule type" value="Genomic_DNA"/>
</dbReference>
<dbReference type="InterPro" id="IPR021443">
    <property type="entry name" value="DUF3093"/>
</dbReference>
<feature type="region of interest" description="Disordered" evidence="1">
    <location>
        <begin position="1"/>
        <end position="22"/>
    </location>
</feature>
<feature type="transmembrane region" description="Helical" evidence="2">
    <location>
        <begin position="57"/>
        <end position="76"/>
    </location>
</feature>
<feature type="transmembrane region" description="Helical" evidence="2">
    <location>
        <begin position="30"/>
        <end position="51"/>
    </location>
</feature>
<comment type="caution">
    <text evidence="3">The sequence shown here is derived from an EMBL/GenBank/DDBJ whole genome shotgun (WGS) entry which is preliminary data.</text>
</comment>
<dbReference type="Pfam" id="PF11292">
    <property type="entry name" value="DUF3093"/>
    <property type="match status" value="1"/>
</dbReference>
<keyword evidence="2" id="KW-0812">Transmembrane</keyword>
<feature type="compositionally biased region" description="Polar residues" evidence="1">
    <location>
        <begin position="172"/>
        <end position="181"/>
    </location>
</feature>
<keyword evidence="2" id="KW-1133">Transmembrane helix</keyword>
<evidence type="ECO:0000313" key="4">
    <source>
        <dbReference type="Proteomes" id="UP000604241"/>
    </source>
</evidence>
<keyword evidence="4" id="KW-1185">Reference proteome</keyword>
<dbReference type="RefSeq" id="WP_191779186.1">
    <property type="nucleotide sequence ID" value="NZ_JACSQV010000001.1"/>
</dbReference>
<evidence type="ECO:0000256" key="1">
    <source>
        <dbReference type="SAM" id="MobiDB-lite"/>
    </source>
</evidence>
<proteinExistence type="predicted"/>
<sequence>MTTTPEPAPSYESPSPSSAPTARAGFRERLWPGPLGWCGVVGFAAVLGAAFVPVDTLLALVVGVLALLGGLAGAVLTTPRVEVARGTLRAGTAQIPVRLLAAPRVLDRAALRTELGPALDARAFACLRSWIGTAVRVEVRDPQDPTPYWIVSTRRPDELVAALGGTPADRPGTTTADHPAG</sequence>
<feature type="region of interest" description="Disordered" evidence="1">
    <location>
        <begin position="162"/>
        <end position="181"/>
    </location>
</feature>
<accession>A0ABR8Q8F4</accession>
<gene>
    <name evidence="3" type="ORF">H9657_00255</name>
</gene>
<evidence type="ECO:0000256" key="2">
    <source>
        <dbReference type="SAM" id="Phobius"/>
    </source>
</evidence>
<dbReference type="Proteomes" id="UP000604241">
    <property type="component" value="Unassembled WGS sequence"/>
</dbReference>
<protein>
    <submittedName>
        <fullName evidence="3">DUF3093 domain-containing protein</fullName>
    </submittedName>
</protein>
<evidence type="ECO:0000313" key="3">
    <source>
        <dbReference type="EMBL" id="MBD7916714.1"/>
    </source>
</evidence>
<name>A0ABR8Q8F4_9CELL</name>